<dbReference type="KEGG" id="sgm:GCM10017557_70950"/>
<organism evidence="2 3">
    <name type="scientific">Streptomyces aurantiacus</name>
    <dbReference type="NCBI Taxonomy" id="47760"/>
    <lineage>
        <taxon>Bacteria</taxon>
        <taxon>Bacillati</taxon>
        <taxon>Actinomycetota</taxon>
        <taxon>Actinomycetes</taxon>
        <taxon>Kitasatosporales</taxon>
        <taxon>Streptomycetaceae</taxon>
        <taxon>Streptomyces</taxon>
        <taxon>Streptomyces aurantiacus group</taxon>
    </lineage>
</organism>
<reference evidence="2 3" key="1">
    <citation type="journal article" date="2014" name="Int. J. Syst. Evol. Microbiol.">
        <title>Complete genome sequence of Corynebacterium casei LMG S-19264T (=DSM 44701T), isolated from a smear-ripened cheese.</title>
        <authorList>
            <consortium name="US DOE Joint Genome Institute (JGI-PGF)"/>
            <person name="Walter F."/>
            <person name="Albersmeier A."/>
            <person name="Kalinowski J."/>
            <person name="Ruckert C."/>
        </authorList>
    </citation>
    <scope>NUCLEOTIDE SEQUENCE [LARGE SCALE GENOMIC DNA]</scope>
    <source>
        <strain evidence="2 3">JCM 4677</strain>
    </source>
</reference>
<dbReference type="Proteomes" id="UP000516444">
    <property type="component" value="Chromosome"/>
</dbReference>
<protein>
    <submittedName>
        <fullName evidence="2">Uncharacterized protein</fullName>
    </submittedName>
</protein>
<proteinExistence type="predicted"/>
<feature type="region of interest" description="Disordered" evidence="1">
    <location>
        <begin position="1"/>
        <end position="51"/>
    </location>
</feature>
<name>A0A7G1PES0_9ACTN</name>
<keyword evidence="3" id="KW-1185">Reference proteome</keyword>
<dbReference type="AlphaFoldDB" id="A0A7G1PES0"/>
<evidence type="ECO:0000313" key="3">
    <source>
        <dbReference type="Proteomes" id="UP000516444"/>
    </source>
</evidence>
<evidence type="ECO:0000256" key="1">
    <source>
        <dbReference type="SAM" id="MobiDB-lite"/>
    </source>
</evidence>
<dbReference type="EMBL" id="AP023440">
    <property type="protein sequence ID" value="BCL32236.1"/>
    <property type="molecule type" value="Genomic_DNA"/>
</dbReference>
<feature type="compositionally biased region" description="Basic and acidic residues" evidence="1">
    <location>
        <begin position="26"/>
        <end position="35"/>
    </location>
</feature>
<accession>A0A7G1PES0</accession>
<sequence length="51" mass="5249">MTPYDPISQVTAYDDPLSPGGPTRPHGPDGPDRPRGLRGAAAGGLCFEGAR</sequence>
<evidence type="ECO:0000313" key="2">
    <source>
        <dbReference type="EMBL" id="BCL32236.1"/>
    </source>
</evidence>
<gene>
    <name evidence="2" type="ORF">GCM10017557_70950</name>
</gene>